<comment type="caution">
    <text evidence="7">The sequence shown here is derived from an EMBL/GenBank/DDBJ whole genome shotgun (WGS) entry which is preliminary data.</text>
</comment>
<sequence>MNGLILISAVVSWCLIDDVIMARMPASPCLEEMDPGYGDNWSDRYYYDRKKKQCIRFTYGGKGGTANNFESKVACERECFVSHPKLNTMGSIPSFG</sequence>
<dbReference type="InterPro" id="IPR002223">
    <property type="entry name" value="Kunitz_BPTI"/>
</dbReference>
<keyword evidence="4" id="KW-1015">Disulfide bond</keyword>
<dbReference type="Proteomes" id="UP000807504">
    <property type="component" value="Unassembled WGS sequence"/>
</dbReference>
<dbReference type="Gene3D" id="4.10.410.10">
    <property type="entry name" value="Pancreatic trypsin inhibitor Kunitz domain"/>
    <property type="match status" value="1"/>
</dbReference>
<evidence type="ECO:0000313" key="8">
    <source>
        <dbReference type="Proteomes" id="UP000807504"/>
    </source>
</evidence>
<dbReference type="GO" id="GO:0004867">
    <property type="term" value="F:serine-type endopeptidase inhibitor activity"/>
    <property type="evidence" value="ECO:0007669"/>
    <property type="project" value="UniProtKB-KW"/>
</dbReference>
<gene>
    <name evidence="7" type="ORF">HNY73_022795</name>
</gene>
<accession>A0A8T0E3H5</accession>
<dbReference type="Pfam" id="PF00014">
    <property type="entry name" value="Kunitz_BPTI"/>
    <property type="match status" value="1"/>
</dbReference>
<reference evidence="7" key="2">
    <citation type="submission" date="2020-06" db="EMBL/GenBank/DDBJ databases">
        <authorList>
            <person name="Sheffer M."/>
        </authorList>
    </citation>
    <scope>NUCLEOTIDE SEQUENCE</scope>
</reference>
<keyword evidence="2 5" id="KW-0732">Signal</keyword>
<dbReference type="EMBL" id="JABXBU010002231">
    <property type="protein sequence ID" value="KAF8764747.1"/>
    <property type="molecule type" value="Genomic_DNA"/>
</dbReference>
<keyword evidence="8" id="KW-1185">Reference proteome</keyword>
<dbReference type="SUPFAM" id="SSF57362">
    <property type="entry name" value="BPTI-like"/>
    <property type="match status" value="1"/>
</dbReference>
<evidence type="ECO:0000313" key="7">
    <source>
        <dbReference type="EMBL" id="KAF8764747.1"/>
    </source>
</evidence>
<proteinExistence type="predicted"/>
<feature type="signal peptide" evidence="5">
    <location>
        <begin position="1"/>
        <end position="22"/>
    </location>
</feature>
<dbReference type="PANTHER" id="PTHR10083:SF374">
    <property type="entry name" value="BPTI_KUNITZ INHIBITOR DOMAIN-CONTAINING PROTEIN"/>
    <property type="match status" value="1"/>
</dbReference>
<dbReference type="PROSITE" id="PS50279">
    <property type="entry name" value="BPTI_KUNITZ_2"/>
    <property type="match status" value="1"/>
</dbReference>
<dbReference type="SMART" id="SM00131">
    <property type="entry name" value="KU"/>
    <property type="match status" value="1"/>
</dbReference>
<name>A0A8T0E3H5_ARGBR</name>
<evidence type="ECO:0000256" key="2">
    <source>
        <dbReference type="ARBA" id="ARBA00022729"/>
    </source>
</evidence>
<dbReference type="AlphaFoldDB" id="A0A8T0E3H5"/>
<keyword evidence="3" id="KW-0722">Serine protease inhibitor</keyword>
<evidence type="ECO:0000256" key="3">
    <source>
        <dbReference type="ARBA" id="ARBA00022900"/>
    </source>
</evidence>
<keyword evidence="1" id="KW-0646">Protease inhibitor</keyword>
<evidence type="ECO:0000256" key="1">
    <source>
        <dbReference type="ARBA" id="ARBA00022690"/>
    </source>
</evidence>
<dbReference type="CDD" id="cd22593">
    <property type="entry name" value="Kunitz_conkunitzin"/>
    <property type="match status" value="1"/>
</dbReference>
<protein>
    <submittedName>
        <fullName evidence="7">Kunitz-type conkunitzin-S1 like protein</fullName>
    </submittedName>
</protein>
<organism evidence="7 8">
    <name type="scientific">Argiope bruennichi</name>
    <name type="common">Wasp spider</name>
    <name type="synonym">Aranea bruennichi</name>
    <dbReference type="NCBI Taxonomy" id="94029"/>
    <lineage>
        <taxon>Eukaryota</taxon>
        <taxon>Metazoa</taxon>
        <taxon>Ecdysozoa</taxon>
        <taxon>Arthropoda</taxon>
        <taxon>Chelicerata</taxon>
        <taxon>Arachnida</taxon>
        <taxon>Araneae</taxon>
        <taxon>Araneomorphae</taxon>
        <taxon>Entelegynae</taxon>
        <taxon>Araneoidea</taxon>
        <taxon>Araneidae</taxon>
        <taxon>Argiope</taxon>
    </lineage>
</organism>
<dbReference type="GO" id="GO:0005615">
    <property type="term" value="C:extracellular space"/>
    <property type="evidence" value="ECO:0007669"/>
    <property type="project" value="TreeGrafter"/>
</dbReference>
<feature type="domain" description="BPTI/Kunitz inhibitor" evidence="6">
    <location>
        <begin position="29"/>
        <end position="79"/>
    </location>
</feature>
<feature type="chain" id="PRO_5035768728" evidence="5">
    <location>
        <begin position="23"/>
        <end position="96"/>
    </location>
</feature>
<dbReference type="PANTHER" id="PTHR10083">
    <property type="entry name" value="KUNITZ-TYPE PROTEASE INHIBITOR-RELATED"/>
    <property type="match status" value="1"/>
</dbReference>
<evidence type="ECO:0000259" key="6">
    <source>
        <dbReference type="PROSITE" id="PS50279"/>
    </source>
</evidence>
<dbReference type="InterPro" id="IPR050098">
    <property type="entry name" value="TFPI/VKTCI-like"/>
</dbReference>
<reference evidence="7" key="1">
    <citation type="journal article" date="2020" name="bioRxiv">
        <title>Chromosome-level reference genome of the European wasp spider Argiope bruennichi: a resource for studies on range expansion and evolutionary adaptation.</title>
        <authorList>
            <person name="Sheffer M.M."/>
            <person name="Hoppe A."/>
            <person name="Krehenwinkel H."/>
            <person name="Uhl G."/>
            <person name="Kuss A.W."/>
            <person name="Jensen L."/>
            <person name="Jensen C."/>
            <person name="Gillespie R.G."/>
            <person name="Hoff K.J."/>
            <person name="Prost S."/>
        </authorList>
    </citation>
    <scope>NUCLEOTIDE SEQUENCE</scope>
</reference>
<evidence type="ECO:0000256" key="5">
    <source>
        <dbReference type="SAM" id="SignalP"/>
    </source>
</evidence>
<evidence type="ECO:0000256" key="4">
    <source>
        <dbReference type="ARBA" id="ARBA00023157"/>
    </source>
</evidence>
<dbReference type="InterPro" id="IPR036880">
    <property type="entry name" value="Kunitz_BPTI_sf"/>
</dbReference>